<dbReference type="AlphaFoldDB" id="A0A512CDB6"/>
<accession>A0A512CDB6</accession>
<proteinExistence type="predicted"/>
<gene>
    <name evidence="1" type="ORF">CQA01_27110</name>
</gene>
<evidence type="ECO:0000313" key="1">
    <source>
        <dbReference type="EMBL" id="GEO22177.1"/>
    </source>
</evidence>
<comment type="caution">
    <text evidence="1">The sequence shown here is derived from an EMBL/GenBank/DDBJ whole genome shotgun (WGS) entry which is preliminary data.</text>
</comment>
<name>A0A512CDB6_9BACT</name>
<reference evidence="1 2" key="1">
    <citation type="submission" date="2019-07" db="EMBL/GenBank/DDBJ databases">
        <title>Whole genome shotgun sequence of Cyclobacterium qasimii NBRC 106168.</title>
        <authorList>
            <person name="Hosoyama A."/>
            <person name="Uohara A."/>
            <person name="Ohji S."/>
            <person name="Ichikawa N."/>
        </authorList>
    </citation>
    <scope>NUCLEOTIDE SEQUENCE [LARGE SCALE GENOMIC DNA]</scope>
    <source>
        <strain evidence="1 2">NBRC 106168</strain>
    </source>
</reference>
<protein>
    <submittedName>
        <fullName evidence="1">Uncharacterized protein</fullName>
    </submittedName>
</protein>
<dbReference type="Proteomes" id="UP000321301">
    <property type="component" value="Unassembled WGS sequence"/>
</dbReference>
<sequence length="50" mass="5787">MVKPTIELFCTKIRNENLRKNLKIVGGFFQRGTTLECAEGFSKKNRKRGK</sequence>
<keyword evidence="2" id="KW-1185">Reference proteome</keyword>
<dbReference type="EMBL" id="BJYV01000013">
    <property type="protein sequence ID" value="GEO22177.1"/>
    <property type="molecule type" value="Genomic_DNA"/>
</dbReference>
<organism evidence="1 2">
    <name type="scientific">Cyclobacterium qasimii</name>
    <dbReference type="NCBI Taxonomy" id="1350429"/>
    <lineage>
        <taxon>Bacteria</taxon>
        <taxon>Pseudomonadati</taxon>
        <taxon>Bacteroidota</taxon>
        <taxon>Cytophagia</taxon>
        <taxon>Cytophagales</taxon>
        <taxon>Cyclobacteriaceae</taxon>
        <taxon>Cyclobacterium</taxon>
    </lineage>
</organism>
<evidence type="ECO:0000313" key="2">
    <source>
        <dbReference type="Proteomes" id="UP000321301"/>
    </source>
</evidence>